<dbReference type="PATRIC" id="fig|1003181.4.peg.7575"/>
<evidence type="ECO:0000259" key="1">
    <source>
        <dbReference type="Pfam" id="PF23019"/>
    </source>
</evidence>
<evidence type="ECO:0000313" key="3">
    <source>
        <dbReference type="Proteomes" id="UP000076962"/>
    </source>
</evidence>
<gene>
    <name evidence="2" type="ORF">THIOM_005718</name>
</gene>
<accession>A0A176RSI4</accession>
<sequence>MIGILQVSYLRGANKMLKITIPPNLNSARQYILNVLLTEFIGISFTTEIKNVNTLQIFYENKTLTIADTFFQQAANHWLQPESLPLLPLAQWNVSEDITDVNLVSNSVPVIFGDEVYLKSHDNGLHLGLDIFGSAFFMLSRYEEAVKSERDIHDRFPASASLAYQADFLHRPIVNEYVEILWACMKQLWPQLERKPRNSRILVSHDVDNPFEYSFFSPSRLLKRMAGDILKRHSLVKAAKSLSGWIKVKTSGLSCTK</sequence>
<dbReference type="EMBL" id="LUTY01003134">
    <property type="protein sequence ID" value="OAD18679.1"/>
    <property type="molecule type" value="Genomic_DNA"/>
</dbReference>
<keyword evidence="3" id="KW-1185">Reference proteome</keyword>
<name>A0A176RSI4_9GAMM</name>
<reference evidence="2 3" key="1">
    <citation type="submission" date="2016-05" db="EMBL/GenBank/DDBJ databases">
        <title>Single-cell genome of chain-forming Candidatus Thiomargarita nelsonii and comparison to other large sulfur-oxidizing bacteria.</title>
        <authorList>
            <person name="Winkel M."/>
            <person name="Salman V."/>
            <person name="Woyke T."/>
            <person name="Schulz-Vogt H."/>
            <person name="Richter M."/>
            <person name="Flood B."/>
            <person name="Bailey J."/>
            <person name="Amann R."/>
            <person name="Mussmann M."/>
        </authorList>
    </citation>
    <scope>NUCLEOTIDE SEQUENCE [LARGE SCALE GENOMIC DNA]</scope>
    <source>
        <strain evidence="2 3">THI036</strain>
    </source>
</reference>
<comment type="caution">
    <text evidence="2">The sequence shown here is derived from an EMBL/GenBank/DDBJ whole genome shotgun (WGS) entry which is preliminary data.</text>
</comment>
<feature type="domain" description="DUF7033" evidence="1">
    <location>
        <begin position="128"/>
        <end position="215"/>
    </location>
</feature>
<dbReference type="InterPro" id="IPR054297">
    <property type="entry name" value="DUF7033"/>
</dbReference>
<proteinExistence type="predicted"/>
<protein>
    <recommendedName>
        <fullName evidence="1">DUF7033 domain-containing protein</fullName>
    </recommendedName>
</protein>
<dbReference type="Proteomes" id="UP000076962">
    <property type="component" value="Unassembled WGS sequence"/>
</dbReference>
<dbReference type="Pfam" id="PF23019">
    <property type="entry name" value="DUF7033"/>
    <property type="match status" value="1"/>
</dbReference>
<dbReference type="AlphaFoldDB" id="A0A176RSI4"/>
<evidence type="ECO:0000313" key="2">
    <source>
        <dbReference type="EMBL" id="OAD18679.1"/>
    </source>
</evidence>
<organism evidence="2 3">
    <name type="scientific">Candidatus Thiomargarita nelsonii</name>
    <dbReference type="NCBI Taxonomy" id="1003181"/>
    <lineage>
        <taxon>Bacteria</taxon>
        <taxon>Pseudomonadati</taxon>
        <taxon>Pseudomonadota</taxon>
        <taxon>Gammaproteobacteria</taxon>
        <taxon>Thiotrichales</taxon>
        <taxon>Thiotrichaceae</taxon>
        <taxon>Thiomargarita</taxon>
    </lineage>
</organism>